<reference evidence="4 5" key="2">
    <citation type="submission" date="2017-07" db="EMBL/GenBank/DDBJ databases">
        <title>Candidatus Dactylopiibacterium carminicum, a nitrogen-fixing symbiont of the cochineal insect Dactylopius coccus and Dactylopius opuntiae (Hemiptera: Coccoidea: Dactylopiidae).</title>
        <authorList>
            <person name="Vera A."/>
        </authorList>
    </citation>
    <scope>NUCLEOTIDE SEQUENCE [LARGE SCALE GENOMIC DNA]</scope>
    <source>
        <strain evidence="4 5">NFDCM</strain>
    </source>
</reference>
<keyword evidence="1 2" id="KW-0732">Signal</keyword>
<feature type="signal peptide" evidence="2">
    <location>
        <begin position="1"/>
        <end position="21"/>
    </location>
</feature>
<dbReference type="OrthoDB" id="9771186at2"/>
<protein>
    <recommendedName>
        <fullName evidence="7">C4-dicarboxylate ABC transporter</fullName>
    </recommendedName>
</protein>
<evidence type="ECO:0000313" key="4">
    <source>
        <dbReference type="EMBL" id="PAS93366.1"/>
    </source>
</evidence>
<evidence type="ECO:0000313" key="6">
    <source>
        <dbReference type="Proteomes" id="UP000623509"/>
    </source>
</evidence>
<dbReference type="InterPro" id="IPR038404">
    <property type="entry name" value="TRAP_DctP_sf"/>
</dbReference>
<name>A0A272ETI3_9RHOO</name>
<gene>
    <name evidence="3" type="ORF">BGI27_08310</name>
    <name evidence="4" type="ORF">CGU29_07960</name>
</gene>
<dbReference type="RefSeq" id="WP_095524426.1">
    <property type="nucleotide sequence ID" value="NZ_MDUX01000022.1"/>
</dbReference>
<evidence type="ECO:0000313" key="3">
    <source>
        <dbReference type="EMBL" id="KAF7599356.1"/>
    </source>
</evidence>
<evidence type="ECO:0000256" key="1">
    <source>
        <dbReference type="ARBA" id="ARBA00022729"/>
    </source>
</evidence>
<dbReference type="GO" id="GO:0055085">
    <property type="term" value="P:transmembrane transport"/>
    <property type="evidence" value="ECO:0007669"/>
    <property type="project" value="InterPro"/>
</dbReference>
<comment type="caution">
    <text evidence="4">The sequence shown here is derived from an EMBL/GenBank/DDBJ whole genome shotgun (WGS) entry which is preliminary data.</text>
</comment>
<dbReference type="EMBL" id="MDUX01000022">
    <property type="protein sequence ID" value="KAF7599356.1"/>
    <property type="molecule type" value="Genomic_DNA"/>
</dbReference>
<dbReference type="EMBL" id="NMRN01000018">
    <property type="protein sequence ID" value="PAS93366.1"/>
    <property type="molecule type" value="Genomic_DNA"/>
</dbReference>
<evidence type="ECO:0000256" key="2">
    <source>
        <dbReference type="SAM" id="SignalP"/>
    </source>
</evidence>
<dbReference type="NCBIfam" id="NF037995">
    <property type="entry name" value="TRAP_S1"/>
    <property type="match status" value="1"/>
</dbReference>
<dbReference type="InterPro" id="IPR018389">
    <property type="entry name" value="DctP_fam"/>
</dbReference>
<dbReference type="PANTHER" id="PTHR33376:SF2">
    <property type="entry name" value="DICARBOXYLATE-BINDING PERIPLASMIC PROTEIN"/>
    <property type="match status" value="1"/>
</dbReference>
<dbReference type="Proteomes" id="UP000623509">
    <property type="component" value="Unassembled WGS sequence"/>
</dbReference>
<dbReference type="Proteomes" id="UP000216107">
    <property type="component" value="Unassembled WGS sequence"/>
</dbReference>
<sequence>MSLVHRFLLALAMLLCAPAFAAGPAAWSPQEADHPSTVSLRAFLERMRSITGSAPDTVLPVAVGRNQTALYEALRKEEIRVAVMTSSAVGRVAPMARVMNLPYILANSRQMFSMLDGEIGQQMEAQMAANGLVVLGWYDGATRTMYSRKKLDSVSALQNVKIRIPSRKDLSSLVESLGGVPQKIDYEQVNSSFDQGQIDAAENDLLSYETEGHYKRAPYYYLNNNHIVQFEALVVTKSWFDKLPVTQREALKAAGRESAAANRKTWTDRMAKARTRLEKEGVKFVEYGNSGVLLSRAAAVYRPYMQDPATRDLLVTLMTSRM</sequence>
<evidence type="ECO:0000313" key="5">
    <source>
        <dbReference type="Proteomes" id="UP000216107"/>
    </source>
</evidence>
<dbReference type="PANTHER" id="PTHR33376">
    <property type="match status" value="1"/>
</dbReference>
<evidence type="ECO:0008006" key="7">
    <source>
        <dbReference type="Google" id="ProtNLM"/>
    </source>
</evidence>
<feature type="chain" id="PRO_5012673393" description="C4-dicarboxylate ABC transporter" evidence="2">
    <location>
        <begin position="22"/>
        <end position="322"/>
    </location>
</feature>
<proteinExistence type="predicted"/>
<reference evidence="3 6" key="1">
    <citation type="submission" date="2016-08" db="EMBL/GenBank/DDBJ databases">
        <title>Candidatus Dactylopiibacterium carminicum genome sequence.</title>
        <authorList>
            <person name="Ramirez-Puebla S.T."/>
            <person name="Ormeno-Orrillo E."/>
            <person name="Vera-Ponce De Leon A."/>
            <person name="Luis L."/>
            <person name="Sanchez-Flores A."/>
            <person name="Monica R."/>
            <person name="Martinez-Romero E."/>
        </authorList>
    </citation>
    <scope>NUCLEOTIDE SEQUENCE [LARGE SCALE GENOMIC DNA]</scope>
    <source>
        <strain evidence="3">END1</strain>
    </source>
</reference>
<dbReference type="GO" id="GO:0030246">
    <property type="term" value="F:carbohydrate binding"/>
    <property type="evidence" value="ECO:0007669"/>
    <property type="project" value="TreeGrafter"/>
</dbReference>
<dbReference type="Pfam" id="PF03480">
    <property type="entry name" value="DctP"/>
    <property type="match status" value="1"/>
</dbReference>
<dbReference type="Gene3D" id="3.40.190.170">
    <property type="entry name" value="Bacterial extracellular solute-binding protein, family 7"/>
    <property type="match status" value="1"/>
</dbReference>
<accession>A0A272ETI3</accession>
<keyword evidence="6" id="KW-1185">Reference proteome</keyword>
<organism evidence="4 5">
    <name type="scientific">Candidatus Dactylopiibacterium carminicum</name>
    <dbReference type="NCBI Taxonomy" id="857335"/>
    <lineage>
        <taxon>Bacteria</taxon>
        <taxon>Pseudomonadati</taxon>
        <taxon>Pseudomonadota</taxon>
        <taxon>Betaproteobacteria</taxon>
        <taxon>Rhodocyclales</taxon>
        <taxon>Rhodocyclaceae</taxon>
        <taxon>Candidatus Dactylopiibacterium</taxon>
    </lineage>
</organism>
<dbReference type="AlphaFoldDB" id="A0A272ETI3"/>